<reference evidence="3" key="1">
    <citation type="journal article" date="2014" name="Int. J. Syst. Evol. Microbiol.">
        <title>Complete genome sequence of Corynebacterium casei LMG S-19264T (=DSM 44701T), isolated from a smear-ripened cheese.</title>
        <authorList>
            <consortium name="US DOE Joint Genome Institute (JGI-PGF)"/>
            <person name="Walter F."/>
            <person name="Albersmeier A."/>
            <person name="Kalinowski J."/>
            <person name="Ruckert C."/>
        </authorList>
    </citation>
    <scope>NUCLEOTIDE SEQUENCE</scope>
    <source>
        <strain evidence="3">CGMCC 1.16067</strain>
    </source>
</reference>
<protein>
    <submittedName>
        <fullName evidence="3">ADP-ribose pyrophosphatase</fullName>
    </submittedName>
</protein>
<dbReference type="Pfam" id="PF00300">
    <property type="entry name" value="His_Phos_1"/>
    <property type="match status" value="1"/>
</dbReference>
<dbReference type="PANTHER" id="PTHR21340">
    <property type="entry name" value="DIADENOSINE 5,5-P1,P4-TETRAPHOSPHATE PYROPHOSPHOHYDROLASE MUTT"/>
    <property type="match status" value="1"/>
</dbReference>
<dbReference type="Gene3D" id="3.90.79.10">
    <property type="entry name" value="Nucleoside Triphosphate Pyrophosphohydrolase"/>
    <property type="match status" value="1"/>
</dbReference>
<reference evidence="3" key="2">
    <citation type="submission" date="2020-09" db="EMBL/GenBank/DDBJ databases">
        <authorList>
            <person name="Sun Q."/>
            <person name="Zhou Y."/>
        </authorList>
    </citation>
    <scope>NUCLEOTIDE SEQUENCE</scope>
    <source>
        <strain evidence="3">CGMCC 1.16067</strain>
    </source>
</reference>
<feature type="domain" description="Nudix hydrolase" evidence="2">
    <location>
        <begin position="19"/>
        <end position="146"/>
    </location>
</feature>
<evidence type="ECO:0000256" key="1">
    <source>
        <dbReference type="ARBA" id="ARBA00022801"/>
    </source>
</evidence>
<dbReference type="Pfam" id="PF00293">
    <property type="entry name" value="NUDIX"/>
    <property type="match status" value="1"/>
</dbReference>
<dbReference type="Gene3D" id="3.40.50.1240">
    <property type="entry name" value="Phosphoglycerate mutase-like"/>
    <property type="match status" value="1"/>
</dbReference>
<dbReference type="GO" id="GO:0006754">
    <property type="term" value="P:ATP biosynthetic process"/>
    <property type="evidence" value="ECO:0007669"/>
    <property type="project" value="TreeGrafter"/>
</dbReference>
<dbReference type="InterPro" id="IPR051325">
    <property type="entry name" value="Nudix_hydrolase_domain"/>
</dbReference>
<dbReference type="CDD" id="cd03673">
    <property type="entry name" value="NUDIX_Ap6A_hydrolase"/>
    <property type="match status" value="1"/>
</dbReference>
<organism evidence="3 4">
    <name type="scientific">Marmoricola endophyticus</name>
    <dbReference type="NCBI Taxonomy" id="2040280"/>
    <lineage>
        <taxon>Bacteria</taxon>
        <taxon>Bacillati</taxon>
        <taxon>Actinomycetota</taxon>
        <taxon>Actinomycetes</taxon>
        <taxon>Propionibacteriales</taxon>
        <taxon>Nocardioidaceae</taxon>
        <taxon>Marmoricola</taxon>
    </lineage>
</organism>
<dbReference type="SUPFAM" id="SSF55811">
    <property type="entry name" value="Nudix"/>
    <property type="match status" value="1"/>
</dbReference>
<dbReference type="Proteomes" id="UP000649179">
    <property type="component" value="Unassembled WGS sequence"/>
</dbReference>
<dbReference type="InterPro" id="IPR015797">
    <property type="entry name" value="NUDIX_hydrolase-like_dom_sf"/>
</dbReference>
<dbReference type="PROSITE" id="PS00893">
    <property type="entry name" value="NUDIX_BOX"/>
    <property type="match status" value="1"/>
</dbReference>
<dbReference type="GO" id="GO:0006167">
    <property type="term" value="P:AMP biosynthetic process"/>
    <property type="evidence" value="ECO:0007669"/>
    <property type="project" value="TreeGrafter"/>
</dbReference>
<dbReference type="AlphaFoldDB" id="A0A917BKF1"/>
<dbReference type="InterPro" id="IPR020084">
    <property type="entry name" value="NUDIX_hydrolase_CS"/>
</dbReference>
<gene>
    <name evidence="3" type="ORF">GCM10011519_17190</name>
</gene>
<dbReference type="PANTHER" id="PTHR21340:SF0">
    <property type="entry name" value="BIS(5'-NUCLEOSYL)-TETRAPHOSPHATASE [ASYMMETRICAL]"/>
    <property type="match status" value="1"/>
</dbReference>
<dbReference type="GO" id="GO:0004081">
    <property type="term" value="F:bis(5'-nucleosyl)-tetraphosphatase (asymmetrical) activity"/>
    <property type="evidence" value="ECO:0007669"/>
    <property type="project" value="TreeGrafter"/>
</dbReference>
<dbReference type="InterPro" id="IPR013078">
    <property type="entry name" value="His_Pase_superF_clade-1"/>
</dbReference>
<name>A0A917BKF1_9ACTN</name>
<comment type="caution">
    <text evidence="3">The sequence shown here is derived from an EMBL/GenBank/DDBJ whole genome shotgun (WGS) entry which is preliminary data.</text>
</comment>
<dbReference type="PROSITE" id="PS51462">
    <property type="entry name" value="NUDIX"/>
    <property type="match status" value="1"/>
</dbReference>
<dbReference type="InterPro" id="IPR000086">
    <property type="entry name" value="NUDIX_hydrolase_dom"/>
</dbReference>
<keyword evidence="4" id="KW-1185">Reference proteome</keyword>
<evidence type="ECO:0000313" key="4">
    <source>
        <dbReference type="Proteomes" id="UP000649179"/>
    </source>
</evidence>
<evidence type="ECO:0000259" key="2">
    <source>
        <dbReference type="PROSITE" id="PS51462"/>
    </source>
</evidence>
<dbReference type="CDD" id="cd07067">
    <property type="entry name" value="HP_PGM_like"/>
    <property type="match status" value="1"/>
</dbReference>
<sequence>MVVTRPGQATFGEPATRAADVIAAGAVVVRKGRVLLVHRPKYDDWSFPKGKQDPGEHPVTTAVREVIEETGVEIRLGRPVRPQAYLQRDGRTKLVHYWLGYVVGDPDVGRYEPNREIDRVEWVPVEQAESRLTYPRDATVLEDALSQSKRTGVLAVLRHTKARPRKSWRGEDPKRPLAEQGVEQARAVVPLLSAYAVTRVVSSDSVRCLQTVAPYAAEHVLAVHGTPVLAEEHEPAEDVPALVEDLLTSKEPTVLCTHRPVLPAVLDRLGLTLDEPLSPGDLVVVHHRKGEVVAAELHPRDA</sequence>
<accession>A0A917BKF1</accession>
<dbReference type="RefSeq" id="WP_188779405.1">
    <property type="nucleotide sequence ID" value="NZ_BMKQ01000001.1"/>
</dbReference>
<dbReference type="SMART" id="SM00855">
    <property type="entry name" value="PGAM"/>
    <property type="match status" value="1"/>
</dbReference>
<keyword evidence="1" id="KW-0378">Hydrolase</keyword>
<evidence type="ECO:0000313" key="3">
    <source>
        <dbReference type="EMBL" id="GGF43927.1"/>
    </source>
</evidence>
<dbReference type="InterPro" id="IPR029033">
    <property type="entry name" value="His_PPase_superfam"/>
</dbReference>
<dbReference type="EMBL" id="BMKQ01000001">
    <property type="protein sequence ID" value="GGF43927.1"/>
    <property type="molecule type" value="Genomic_DNA"/>
</dbReference>
<proteinExistence type="predicted"/>
<dbReference type="SUPFAM" id="SSF53254">
    <property type="entry name" value="Phosphoglycerate mutase-like"/>
    <property type="match status" value="1"/>
</dbReference>